<sequence length="45" mass="5186">MATRQNLITNFWHKVQEDSVGWGSLMLWVVGMVMLLLTIVMFSTT</sequence>
<keyword evidence="1" id="KW-1133">Transmembrane helix</keyword>
<accession>A0A8S9T5K0</accession>
<reference evidence="2" key="1">
    <citation type="journal article" date="2015" name="Genome Announc.">
        <title>Draft Genome Sequence of Tolypothrix boutellei Strain VB521301.</title>
        <authorList>
            <person name="Chandrababunaidu M.M."/>
            <person name="Singh D."/>
            <person name="Sen D."/>
            <person name="Bhan S."/>
            <person name="Das S."/>
            <person name="Gupta A."/>
            <person name="Adhikary S.P."/>
            <person name="Tripathy S."/>
        </authorList>
    </citation>
    <scope>NUCLEOTIDE SEQUENCE</scope>
    <source>
        <strain evidence="2">VB521301</strain>
    </source>
</reference>
<keyword evidence="1" id="KW-0812">Transmembrane</keyword>
<name>A0A8S9T5K0_9CYAN</name>
<dbReference type="EMBL" id="JHEG04000001">
    <property type="protein sequence ID" value="KAF3886882.1"/>
    <property type="molecule type" value="Genomic_DNA"/>
</dbReference>
<dbReference type="RefSeq" id="WP_167844697.1">
    <property type="nucleotide sequence ID" value="NZ_JHEG04000001.1"/>
</dbReference>
<keyword evidence="3" id="KW-1185">Reference proteome</keyword>
<evidence type="ECO:0000313" key="2">
    <source>
        <dbReference type="EMBL" id="KAF3886882.1"/>
    </source>
</evidence>
<proteinExistence type="predicted"/>
<evidence type="ECO:0000256" key="1">
    <source>
        <dbReference type="SAM" id="Phobius"/>
    </source>
</evidence>
<reference evidence="2" key="2">
    <citation type="submission" date="2019-11" db="EMBL/GenBank/DDBJ databases">
        <title>Improved Assembly of Tolypothrix boutellei genome.</title>
        <authorList>
            <person name="Sarangi A.N."/>
            <person name="Mukherjee M."/>
            <person name="Ghosh S."/>
            <person name="Singh D."/>
            <person name="Das A."/>
            <person name="Kant S."/>
            <person name="Prusty A."/>
            <person name="Tripathy S."/>
        </authorList>
    </citation>
    <scope>NUCLEOTIDE SEQUENCE</scope>
    <source>
        <strain evidence="2">VB521301</strain>
    </source>
</reference>
<gene>
    <name evidence="2" type="ORF">DA73_0400016350</name>
</gene>
<evidence type="ECO:0000313" key="3">
    <source>
        <dbReference type="Proteomes" id="UP000029738"/>
    </source>
</evidence>
<comment type="caution">
    <text evidence="2">The sequence shown here is derived from an EMBL/GenBank/DDBJ whole genome shotgun (WGS) entry which is preliminary data.</text>
</comment>
<feature type="transmembrane region" description="Helical" evidence="1">
    <location>
        <begin position="20"/>
        <end position="42"/>
    </location>
</feature>
<keyword evidence="1" id="KW-0472">Membrane</keyword>
<dbReference type="Proteomes" id="UP000029738">
    <property type="component" value="Unassembled WGS sequence"/>
</dbReference>
<organism evidence="2 3">
    <name type="scientific">Tolypothrix bouteillei VB521301</name>
    <dbReference type="NCBI Taxonomy" id="1479485"/>
    <lineage>
        <taxon>Bacteria</taxon>
        <taxon>Bacillati</taxon>
        <taxon>Cyanobacteriota</taxon>
        <taxon>Cyanophyceae</taxon>
        <taxon>Nostocales</taxon>
        <taxon>Tolypothrichaceae</taxon>
        <taxon>Tolypothrix</taxon>
    </lineage>
</organism>
<protein>
    <submittedName>
        <fullName evidence="2">Uncharacterized protein</fullName>
    </submittedName>
</protein>
<dbReference type="AlphaFoldDB" id="A0A8S9T5K0"/>